<evidence type="ECO:0000313" key="2">
    <source>
        <dbReference type="EMBL" id="KAG8050797.1"/>
    </source>
</evidence>
<keyword evidence="1" id="KW-1133">Transmembrane helix</keyword>
<dbReference type="EMBL" id="JAAALK010000289">
    <property type="protein sequence ID" value="KAG8050797.1"/>
    <property type="molecule type" value="Genomic_DNA"/>
</dbReference>
<proteinExistence type="predicted"/>
<sequence length="138" mass="14289">MDLERLKAKRHDMAQVDALAWIGCFVCVSAVVLVEGHDATRGMGEDAEDDTEASRGRWCTGSGTDLAVDGVGAIIANTCHGGQEARYASSCTGTMGRGVEGKPTLVKGLMEEVGVVGAQCDVENAKDVDSPNTAKGSS</sequence>
<keyword evidence="1" id="KW-0812">Transmembrane</keyword>
<keyword evidence="1" id="KW-0472">Membrane</keyword>
<organism evidence="2 3">
    <name type="scientific">Zizania palustris</name>
    <name type="common">Northern wild rice</name>
    <dbReference type="NCBI Taxonomy" id="103762"/>
    <lineage>
        <taxon>Eukaryota</taxon>
        <taxon>Viridiplantae</taxon>
        <taxon>Streptophyta</taxon>
        <taxon>Embryophyta</taxon>
        <taxon>Tracheophyta</taxon>
        <taxon>Spermatophyta</taxon>
        <taxon>Magnoliopsida</taxon>
        <taxon>Liliopsida</taxon>
        <taxon>Poales</taxon>
        <taxon>Poaceae</taxon>
        <taxon>BOP clade</taxon>
        <taxon>Oryzoideae</taxon>
        <taxon>Oryzeae</taxon>
        <taxon>Zizaniinae</taxon>
        <taxon>Zizania</taxon>
    </lineage>
</organism>
<dbReference type="AlphaFoldDB" id="A0A8J5RNL6"/>
<name>A0A8J5RNL6_ZIZPA</name>
<feature type="transmembrane region" description="Helical" evidence="1">
    <location>
        <begin position="18"/>
        <end position="34"/>
    </location>
</feature>
<reference evidence="2" key="2">
    <citation type="submission" date="2021-02" db="EMBL/GenBank/DDBJ databases">
        <authorList>
            <person name="Kimball J.A."/>
            <person name="Haas M.W."/>
            <person name="Macchietto M."/>
            <person name="Kono T."/>
            <person name="Duquette J."/>
            <person name="Shao M."/>
        </authorList>
    </citation>
    <scope>NUCLEOTIDE SEQUENCE</scope>
    <source>
        <tissue evidence="2">Fresh leaf tissue</tissue>
    </source>
</reference>
<accession>A0A8J5RNL6</accession>
<evidence type="ECO:0000313" key="3">
    <source>
        <dbReference type="Proteomes" id="UP000729402"/>
    </source>
</evidence>
<gene>
    <name evidence="2" type="ORF">GUJ93_ZPchr0009g596</name>
</gene>
<comment type="caution">
    <text evidence="2">The sequence shown here is derived from an EMBL/GenBank/DDBJ whole genome shotgun (WGS) entry which is preliminary data.</text>
</comment>
<keyword evidence="3" id="KW-1185">Reference proteome</keyword>
<reference evidence="2" key="1">
    <citation type="journal article" date="2021" name="bioRxiv">
        <title>Whole Genome Assembly and Annotation of Northern Wild Rice, Zizania palustris L., Supports a Whole Genome Duplication in the Zizania Genus.</title>
        <authorList>
            <person name="Haas M."/>
            <person name="Kono T."/>
            <person name="Macchietto M."/>
            <person name="Millas R."/>
            <person name="McGilp L."/>
            <person name="Shao M."/>
            <person name="Duquette J."/>
            <person name="Hirsch C.N."/>
            <person name="Kimball J."/>
        </authorList>
    </citation>
    <scope>NUCLEOTIDE SEQUENCE</scope>
    <source>
        <tissue evidence="2">Fresh leaf tissue</tissue>
    </source>
</reference>
<dbReference type="Proteomes" id="UP000729402">
    <property type="component" value="Unassembled WGS sequence"/>
</dbReference>
<evidence type="ECO:0000256" key="1">
    <source>
        <dbReference type="SAM" id="Phobius"/>
    </source>
</evidence>
<protein>
    <submittedName>
        <fullName evidence="2">Uncharacterized protein</fullName>
    </submittedName>
</protein>